<feature type="transmembrane region" description="Helical" evidence="14">
    <location>
        <begin position="1657"/>
        <end position="1675"/>
    </location>
</feature>
<gene>
    <name evidence="16" type="ORF">RDWZM_002218</name>
</gene>
<name>A0A9Q0RPQ7_BLOTA</name>
<dbReference type="Pfam" id="PF12349">
    <property type="entry name" value="Sterol-sensing"/>
    <property type="match status" value="1"/>
</dbReference>
<dbReference type="Gene3D" id="1.20.1640.10">
    <property type="entry name" value="Multidrug efflux transporter AcrB transmembrane domain"/>
    <property type="match status" value="2"/>
</dbReference>
<feature type="compositionally biased region" description="Polar residues" evidence="13">
    <location>
        <begin position="314"/>
        <end position="323"/>
    </location>
</feature>
<evidence type="ECO:0000256" key="2">
    <source>
        <dbReference type="ARBA" id="ARBA00005585"/>
    </source>
</evidence>
<evidence type="ECO:0000256" key="4">
    <source>
        <dbReference type="ARBA" id="ARBA00022692"/>
    </source>
</evidence>
<evidence type="ECO:0000256" key="13">
    <source>
        <dbReference type="SAM" id="MobiDB-lite"/>
    </source>
</evidence>
<evidence type="ECO:0000256" key="9">
    <source>
        <dbReference type="ARBA" id="ARBA00023136"/>
    </source>
</evidence>
<accession>A0A9Q0RPQ7</accession>
<keyword evidence="9 14" id="KW-0472">Membrane</keyword>
<keyword evidence="10" id="KW-1015">Disulfide bond</keyword>
<evidence type="ECO:0000256" key="14">
    <source>
        <dbReference type="SAM" id="Phobius"/>
    </source>
</evidence>
<evidence type="ECO:0000256" key="5">
    <source>
        <dbReference type="ARBA" id="ARBA00022729"/>
    </source>
</evidence>
<feature type="transmembrane region" description="Helical" evidence="14">
    <location>
        <begin position="1141"/>
        <end position="1163"/>
    </location>
</feature>
<proteinExistence type="inferred from homology"/>
<dbReference type="Pfam" id="PF22314">
    <property type="entry name" value="NPC1_MLD"/>
    <property type="match status" value="1"/>
</dbReference>
<dbReference type="InterPro" id="IPR032190">
    <property type="entry name" value="NPC1_N"/>
</dbReference>
<keyword evidence="3" id="KW-0813">Transport</keyword>
<feature type="transmembrane region" description="Helical" evidence="14">
    <location>
        <begin position="1293"/>
        <end position="1312"/>
    </location>
</feature>
<dbReference type="GO" id="GO:0015485">
    <property type="term" value="F:cholesterol binding"/>
    <property type="evidence" value="ECO:0007669"/>
    <property type="project" value="TreeGrafter"/>
</dbReference>
<feature type="transmembrane region" description="Helical" evidence="14">
    <location>
        <begin position="1218"/>
        <end position="1242"/>
    </location>
</feature>
<evidence type="ECO:0000256" key="6">
    <source>
        <dbReference type="ARBA" id="ARBA00022989"/>
    </source>
</evidence>
<evidence type="ECO:0000256" key="3">
    <source>
        <dbReference type="ARBA" id="ARBA00022448"/>
    </source>
</evidence>
<dbReference type="GO" id="GO:0012505">
    <property type="term" value="C:endomembrane system"/>
    <property type="evidence" value="ECO:0007669"/>
    <property type="project" value="UniProtKB-SubCell"/>
</dbReference>
<feature type="transmembrane region" description="Helical" evidence="14">
    <location>
        <begin position="657"/>
        <end position="686"/>
    </location>
</feature>
<keyword evidence="6 14" id="KW-1133">Transmembrane helix</keyword>
<dbReference type="Pfam" id="PF16414">
    <property type="entry name" value="NPC1_N"/>
    <property type="match status" value="1"/>
</dbReference>
<feature type="compositionally biased region" description="Acidic residues" evidence="13">
    <location>
        <begin position="344"/>
        <end position="364"/>
    </location>
</feature>
<feature type="region of interest" description="Disordered" evidence="13">
    <location>
        <begin position="1751"/>
        <end position="1775"/>
    </location>
</feature>
<keyword evidence="5" id="KW-0732">Signal</keyword>
<evidence type="ECO:0000313" key="17">
    <source>
        <dbReference type="Proteomes" id="UP001142055"/>
    </source>
</evidence>
<evidence type="ECO:0000256" key="12">
    <source>
        <dbReference type="ARBA" id="ARBA00034049"/>
    </source>
</evidence>
<evidence type="ECO:0000256" key="1">
    <source>
        <dbReference type="ARBA" id="ARBA00004127"/>
    </source>
</evidence>
<evidence type="ECO:0000256" key="8">
    <source>
        <dbReference type="ARBA" id="ARBA00023098"/>
    </source>
</evidence>
<feature type="domain" description="SSD" evidence="15">
    <location>
        <begin position="1077"/>
        <end position="1242"/>
    </location>
</feature>
<evidence type="ECO:0000259" key="15">
    <source>
        <dbReference type="PROSITE" id="PS50156"/>
    </source>
</evidence>
<feature type="transmembrane region" description="Helical" evidence="14">
    <location>
        <begin position="1559"/>
        <end position="1577"/>
    </location>
</feature>
<reference evidence="16" key="1">
    <citation type="submission" date="2022-12" db="EMBL/GenBank/DDBJ databases">
        <title>Genome assemblies of Blomia tropicalis.</title>
        <authorList>
            <person name="Cui Y."/>
        </authorList>
    </citation>
    <scope>NUCLEOTIDE SEQUENCE</scope>
    <source>
        <tissue evidence="16">Adult mites</tissue>
    </source>
</reference>
<dbReference type="SUPFAM" id="SSF82866">
    <property type="entry name" value="Multidrug efflux transporter AcrB transmembrane domain"/>
    <property type="match status" value="2"/>
</dbReference>
<dbReference type="GO" id="GO:0005886">
    <property type="term" value="C:plasma membrane"/>
    <property type="evidence" value="ECO:0007669"/>
    <property type="project" value="TreeGrafter"/>
</dbReference>
<dbReference type="InterPro" id="IPR053956">
    <property type="entry name" value="NPC1_MLD"/>
</dbReference>
<dbReference type="PROSITE" id="PS50156">
    <property type="entry name" value="SSD"/>
    <property type="match status" value="1"/>
</dbReference>
<evidence type="ECO:0000256" key="7">
    <source>
        <dbReference type="ARBA" id="ARBA00023055"/>
    </source>
</evidence>
<keyword evidence="17" id="KW-1185">Reference proteome</keyword>
<comment type="caution">
    <text evidence="16">The sequence shown here is derived from an EMBL/GenBank/DDBJ whole genome shotgun (WGS) entry which is preliminary data.</text>
</comment>
<feature type="transmembrane region" description="Helical" evidence="14">
    <location>
        <begin position="1584"/>
        <end position="1605"/>
    </location>
</feature>
<feature type="compositionally biased region" description="Low complexity" evidence="13">
    <location>
        <begin position="1751"/>
        <end position="1764"/>
    </location>
</feature>
<dbReference type="FunFam" id="1.20.1640.10:FF:000008">
    <property type="entry name" value="NPC intracellular cholesterol transporter 1"/>
    <property type="match status" value="1"/>
</dbReference>
<evidence type="ECO:0000256" key="11">
    <source>
        <dbReference type="ARBA" id="ARBA00023180"/>
    </source>
</evidence>
<feature type="transmembrane region" description="Helical" evidence="14">
    <location>
        <begin position="1687"/>
        <end position="1710"/>
    </location>
</feature>
<organism evidence="16 17">
    <name type="scientific">Blomia tropicalis</name>
    <name type="common">Mite</name>
    <dbReference type="NCBI Taxonomy" id="40697"/>
    <lineage>
        <taxon>Eukaryota</taxon>
        <taxon>Metazoa</taxon>
        <taxon>Ecdysozoa</taxon>
        <taxon>Arthropoda</taxon>
        <taxon>Chelicerata</taxon>
        <taxon>Arachnida</taxon>
        <taxon>Acari</taxon>
        <taxon>Acariformes</taxon>
        <taxon>Sarcoptiformes</taxon>
        <taxon>Astigmata</taxon>
        <taxon>Glycyphagoidea</taxon>
        <taxon>Echimyopodidae</taxon>
        <taxon>Blomia</taxon>
    </lineage>
</organism>
<dbReference type="Proteomes" id="UP001142055">
    <property type="component" value="Chromosome 1"/>
</dbReference>
<dbReference type="InterPro" id="IPR053958">
    <property type="entry name" value="HMGCR/SNAP/NPC1-like_SSD"/>
</dbReference>
<feature type="region of interest" description="Disordered" evidence="13">
    <location>
        <begin position="314"/>
        <end position="364"/>
    </location>
</feature>
<feature type="transmembrane region" description="Helical" evidence="14">
    <location>
        <begin position="1078"/>
        <end position="1099"/>
    </location>
</feature>
<evidence type="ECO:0000256" key="10">
    <source>
        <dbReference type="ARBA" id="ARBA00023157"/>
    </source>
</evidence>
<dbReference type="GO" id="GO:0015918">
    <property type="term" value="P:sterol transport"/>
    <property type="evidence" value="ECO:0007669"/>
    <property type="project" value="TreeGrafter"/>
</dbReference>
<dbReference type="GO" id="GO:0006629">
    <property type="term" value="P:lipid metabolic process"/>
    <property type="evidence" value="ECO:0007669"/>
    <property type="project" value="UniProtKB-KW"/>
</dbReference>
<comment type="catalytic activity">
    <reaction evidence="12">
        <text>cholesterol(in) = cholesterol(out)</text>
        <dbReference type="Rhea" id="RHEA:39747"/>
        <dbReference type="ChEBI" id="CHEBI:16113"/>
    </reaction>
</comment>
<comment type="similarity">
    <text evidence="2">Belongs to the patched family.</text>
</comment>
<protein>
    <recommendedName>
        <fullName evidence="15">SSD domain-containing protein</fullName>
    </recommendedName>
</protein>
<dbReference type="EMBL" id="JAPWDV010000001">
    <property type="protein sequence ID" value="KAJ6223673.1"/>
    <property type="molecule type" value="Genomic_DNA"/>
</dbReference>
<feature type="transmembrane region" description="Helical" evidence="14">
    <location>
        <begin position="1611"/>
        <end position="1636"/>
    </location>
</feature>
<keyword evidence="7" id="KW-0445">Lipid transport</keyword>
<sequence>MAIRYMITAYIDTNGKYSEKTTDFAIHDVIRCVEGTINDNLPLMPYRLQNIFTLLDRDGLLRRNDHVMERLEKHQKIKSGSIIVIHDDNLYGVVIKNYIPHVIGIVRYVLTSINSAKPENCLILDDLKCLNGQPKMVKSHDVVYEPESQILITIPLGGHCFVQFHNTTDGSGDEGQQTDSEIDLVLLVGTSFLVVNDVPLKWIRYKDCYLKETYDCSLDYGKVLFMYNGGLVPEEGGHFCIHGLGPRNSNYNEAYYYALMHICNAELVINSNQTLTNQVNSTTSTTTSFINLIPSTTTTTTKTSIPVIDPELDSNLTIPTTTESNDDELLNFPIKPESRSASDGDGDNADYELEGSDDYEGEEDDHVSIEPEIVPTESDYEEGFCVVDNRIACGEGGFSGEMPIPCARNTRPQPISTKREMDILKEVCPEFVQDDGSMPKLCCNIRGLMELKRNYEMPKQFGLNRCPACFYNFRRVFCNSACSPQQSKFLRVDKTLPYTFANQSMRQVEELTYIVEKRFADELYESCKYIQGISSGLFALDMMCGTHGAKYCNGPRWMQFMGQSASNDGYAPFQINYDFVESNSPIFQNTSIYSLKPLKIDSVPCNSVPPGLDPNDPSNRCPCQECSTCLETVGNRLLDSVVSKLSSYERLLPKPRFALYTLSTCGTFGLLLYIFIIIVVLVYFLIFNTRDKTSYNVSTSDISLNSPNHKTISKTNSSGSASSGGDNGMEENIATYFGGIKLPSNSDQANICSYEHEFERFVGSKNVHDADQEMKCAQLNIMQPLEQLHTANLALGIKLELFFENLFRAWGTFVARNPWSFIFASLFISLYLSAGVYFNYQVTTDPVDLWVPAGSEARGDMEYFNNKFFKFYRLEQVLIEPKDVDWFVARDYKMSNPESVRRFGPVFNQTFLLEAFDLYQRILKISVQLPNQTEIRLDDICYKPLKGQCAVQSIFTYFFNDIRQLESEDYLKRIQDCVENGLSPKCFKENDVPLAYSGVALGGFKGNEYLDARGLFITIPVINHNKPQMNEAAAKWESGFLNLLNRVVKEGTYKHLNIAYKAERSIEDELDRQSQSDIVTVAVSYLIMFIYILLALGDLDSYGTILLNARFTLGIVGVFVVLLSVLSSLGLFFYFNIPATLIIVEVIPFLVLAVGVDNIFILVQSFQRDEPRENENLVDQIGRVVGEVAPSMLLSSLSMSACFFIGTLTEMPAVRMFALYAGVALVINFMLQMTGFLALFYLDTERQMKRRLDIFCCFKASKKSKMSGRINKDSVLYTFFKDIYSSFLLQDNVRMVVLLVFGAWFCTSIGVLDRIHIGLEQDLTMPEDSYVVDYFDFYHKYFVSGPPVFFMITNGLNYSDPKVQRVMCTHSQCESDSLPSILGILSKRSNLTYIKTKPISWVDSYIEYLDSGSCCYRLNSTSMITQYHHNGTDSDCVRCWSKEEWPTGNEFNRYVPFFLSQSPNQKCMKAGLGQFDDAVRYELQEKEDSISITTSNLMAYRTVLKTSEDFYESLRSSREIASILTQRLQNATGTDAVVRPYSYPDVFYEQYLTMWPDTVKSLGISIGAIFVVTYLFLGLDFYSAFIVAVTILMIIVDLLAMMYWWDISLNAISLVNLVVGVGISVEFCSHLVRCYAICSAPSRLLRAKESLEKMGTSILSGITLTDCGILVLAFAKSKIFRVFYFRMYLGIILFGTLHSLIFLPVLLSVIGPKVNRQRLLLTMSRVEYFSNFGTCNSEGKDAGNNCVLTFSSSSSSGESVTSSPPASPTVPESHDNETIFSTELEHFNE</sequence>
<keyword evidence="8" id="KW-0443">Lipid metabolism</keyword>
<dbReference type="GO" id="GO:0030299">
    <property type="term" value="P:intestinal cholesterol absorption"/>
    <property type="evidence" value="ECO:0007669"/>
    <property type="project" value="TreeGrafter"/>
</dbReference>
<keyword evidence="4 14" id="KW-0812">Transmembrane</keyword>
<dbReference type="PANTHER" id="PTHR45727:SF2">
    <property type="entry name" value="NPC INTRACELLULAR CHOLESTEROL TRANSPORTER 1"/>
    <property type="match status" value="1"/>
</dbReference>
<keyword evidence="11" id="KW-0325">Glycoprotein</keyword>
<feature type="transmembrane region" description="Helical" evidence="14">
    <location>
        <begin position="1111"/>
        <end position="1135"/>
    </location>
</feature>
<evidence type="ECO:0000313" key="16">
    <source>
        <dbReference type="EMBL" id="KAJ6223673.1"/>
    </source>
</evidence>
<dbReference type="GO" id="GO:0042632">
    <property type="term" value="P:cholesterol homeostasis"/>
    <property type="evidence" value="ECO:0007669"/>
    <property type="project" value="TreeGrafter"/>
</dbReference>
<dbReference type="InterPro" id="IPR000731">
    <property type="entry name" value="SSD"/>
</dbReference>
<comment type="subcellular location">
    <subcellularLocation>
        <location evidence="1">Endomembrane system</location>
        <topology evidence="1">Multi-pass membrane protein</topology>
    </subcellularLocation>
</comment>
<dbReference type="OMA" id="QHIAKWI"/>
<dbReference type="PANTHER" id="PTHR45727">
    <property type="entry name" value="NPC INTRACELLULAR CHOLESTEROL TRANSPORTER 1"/>
    <property type="match status" value="1"/>
</dbReference>